<sequence>MTIFESPPAAQPDTVRLGRWLHAWICADGAIHGFNNHAVWGGNPYRWTDFHSGHSTWSSPLLSALALLLERRPDDYGAETLRRLVRFQIASFQDNGQYRYIGFESGEVSRNALIHNMVPDLALATAVRHAAPLLGEALCEQVRQAVVRNLEACAARWGGGRPGPSGTCNQEYARIWAKLALREACGERRWDEELTEDLDRMIRDYHVAGVPDASCEGTLRYAGDARTLEPAEYYGLMIVPLVLAAAAFGESRYLDRAAALCRHIVRSAWVDGAGQTRFHRLWHRRAGRWEKLDQPMLIAGMGLTLYGIRACAAALGGDAELEGFLEDCERTYAHYQTAGGYFVSATGWGNEADIAPSTAWHAHDLLYLASRTADPAPFWRGWADGLPPRSVLLGNDCLWIEDGLHWSIGDYFWQDIYNLLGKRDEARFHRKIPAWTGYARIHPPRVELPDPPVFVKTERGIYLKSDHDTPYAVRSATDVPYLGVYEQQ</sequence>
<keyword evidence="2" id="KW-1185">Reference proteome</keyword>
<name>A0A927BQI1_9BACL</name>
<evidence type="ECO:0000313" key="1">
    <source>
        <dbReference type="EMBL" id="MBD2843835.1"/>
    </source>
</evidence>
<dbReference type="Proteomes" id="UP000621560">
    <property type="component" value="Unassembled WGS sequence"/>
</dbReference>
<accession>A0A927BQI1</accession>
<organism evidence="1 2">
    <name type="scientific">Paenibacillus sabuli</name>
    <dbReference type="NCBI Taxonomy" id="2772509"/>
    <lineage>
        <taxon>Bacteria</taxon>
        <taxon>Bacillati</taxon>
        <taxon>Bacillota</taxon>
        <taxon>Bacilli</taxon>
        <taxon>Bacillales</taxon>
        <taxon>Paenibacillaceae</taxon>
        <taxon>Paenibacillus</taxon>
    </lineage>
</organism>
<dbReference type="EMBL" id="JACXIZ010000005">
    <property type="protein sequence ID" value="MBD2843835.1"/>
    <property type="molecule type" value="Genomic_DNA"/>
</dbReference>
<dbReference type="RefSeq" id="WP_190913982.1">
    <property type="nucleotide sequence ID" value="NZ_JACXIZ010000005.1"/>
</dbReference>
<gene>
    <name evidence="1" type="ORF">IDH44_01410</name>
</gene>
<evidence type="ECO:0000313" key="2">
    <source>
        <dbReference type="Proteomes" id="UP000621560"/>
    </source>
</evidence>
<reference evidence="1" key="1">
    <citation type="submission" date="2020-09" db="EMBL/GenBank/DDBJ databases">
        <title>A novel bacterium of genus Paenibacillus, isolated from South China Sea.</title>
        <authorList>
            <person name="Huang H."/>
            <person name="Mo K."/>
            <person name="Hu Y."/>
        </authorList>
    </citation>
    <scope>NUCLEOTIDE SEQUENCE</scope>
    <source>
        <strain evidence="1">IB182496</strain>
    </source>
</reference>
<proteinExistence type="predicted"/>
<protein>
    <submittedName>
        <fullName evidence="1">Uncharacterized protein</fullName>
    </submittedName>
</protein>
<comment type="caution">
    <text evidence="1">The sequence shown here is derived from an EMBL/GenBank/DDBJ whole genome shotgun (WGS) entry which is preliminary data.</text>
</comment>
<dbReference type="AlphaFoldDB" id="A0A927BQI1"/>